<sequence>MDPQRSARLHTLADDTLSLIYELQRLQRMGLETADQETEIQTNIKQLEGDLAQLEELLKANEDSGRYTTDQLKGQENLVIDLVKKLESLHTSSGSPRVPPRDVLFYRQPRADGSSAPGDAAADASRALSPTRADGLDTTTANAFSSPTSDNVQLVQLQQRVVEEQDRNLDALSQSVRRQRELGLSMHDELDIHIQLLDETDQAADRTAGRLNFAQRRLHDFEQSTQRTRSCYCTLILLVLLIIVIALLRLLL</sequence>
<evidence type="ECO:0000256" key="5">
    <source>
        <dbReference type="ARBA" id="ARBA00023136"/>
    </source>
</evidence>
<gene>
    <name evidence="10" type="ORF">H4R34_002787</name>
</gene>
<protein>
    <recommendedName>
        <fullName evidence="9">t-SNARE coiled-coil homology domain-containing protein</fullName>
    </recommendedName>
</protein>
<proteinExistence type="predicted"/>
<keyword evidence="3 8" id="KW-0812">Transmembrane</keyword>
<reference evidence="10" key="1">
    <citation type="submission" date="2022-07" db="EMBL/GenBank/DDBJ databases">
        <title>Phylogenomic reconstructions and comparative analyses of Kickxellomycotina fungi.</title>
        <authorList>
            <person name="Reynolds N.K."/>
            <person name="Stajich J.E."/>
            <person name="Barry K."/>
            <person name="Grigoriev I.V."/>
            <person name="Crous P."/>
            <person name="Smith M.E."/>
        </authorList>
    </citation>
    <scope>NUCLEOTIDE SEQUENCE</scope>
    <source>
        <strain evidence="10">RSA 567</strain>
    </source>
</reference>
<accession>A0A9W8B179</accession>
<comment type="caution">
    <text evidence="10">The sequence shown here is derived from an EMBL/GenBank/DDBJ whole genome shotgun (WGS) entry which is preliminary data.</text>
</comment>
<dbReference type="SMART" id="SM00397">
    <property type="entry name" value="t_SNARE"/>
    <property type="match status" value="1"/>
</dbReference>
<feature type="transmembrane region" description="Helical" evidence="8">
    <location>
        <begin position="231"/>
        <end position="251"/>
    </location>
</feature>
<dbReference type="GO" id="GO:0005737">
    <property type="term" value="C:cytoplasm"/>
    <property type="evidence" value="ECO:0007669"/>
    <property type="project" value="UniProtKB-ARBA"/>
</dbReference>
<dbReference type="CDD" id="cd15859">
    <property type="entry name" value="SNARE_SYN8"/>
    <property type="match status" value="1"/>
</dbReference>
<dbReference type="Gene3D" id="1.20.5.110">
    <property type="match status" value="1"/>
</dbReference>
<feature type="compositionally biased region" description="Low complexity" evidence="7">
    <location>
        <begin position="111"/>
        <end position="127"/>
    </location>
</feature>
<keyword evidence="4 8" id="KW-1133">Transmembrane helix</keyword>
<keyword evidence="5 8" id="KW-0472">Membrane</keyword>
<evidence type="ECO:0000256" key="8">
    <source>
        <dbReference type="SAM" id="Phobius"/>
    </source>
</evidence>
<dbReference type="GO" id="GO:0012505">
    <property type="term" value="C:endomembrane system"/>
    <property type="evidence" value="ECO:0007669"/>
    <property type="project" value="UniProtKB-ARBA"/>
</dbReference>
<feature type="coiled-coil region" evidence="6">
    <location>
        <begin position="37"/>
        <end position="64"/>
    </location>
</feature>
<evidence type="ECO:0000256" key="2">
    <source>
        <dbReference type="ARBA" id="ARBA00022448"/>
    </source>
</evidence>
<dbReference type="SUPFAM" id="SSF58038">
    <property type="entry name" value="SNARE fusion complex"/>
    <property type="match status" value="1"/>
</dbReference>
<evidence type="ECO:0000256" key="6">
    <source>
        <dbReference type="SAM" id="Coils"/>
    </source>
</evidence>
<dbReference type="AlphaFoldDB" id="A0A9W8B179"/>
<dbReference type="InterPro" id="IPR000727">
    <property type="entry name" value="T_SNARE_dom"/>
</dbReference>
<feature type="compositionally biased region" description="Polar residues" evidence="7">
    <location>
        <begin position="137"/>
        <end position="147"/>
    </location>
</feature>
<keyword evidence="11" id="KW-1185">Reference proteome</keyword>
<evidence type="ECO:0000256" key="4">
    <source>
        <dbReference type="ARBA" id="ARBA00022989"/>
    </source>
</evidence>
<dbReference type="EMBL" id="JANBQB010000213">
    <property type="protein sequence ID" value="KAJ1979554.1"/>
    <property type="molecule type" value="Genomic_DNA"/>
</dbReference>
<evidence type="ECO:0000256" key="1">
    <source>
        <dbReference type="ARBA" id="ARBA00004167"/>
    </source>
</evidence>
<dbReference type="OrthoDB" id="244190at2759"/>
<evidence type="ECO:0000313" key="10">
    <source>
        <dbReference type="EMBL" id="KAJ1979554.1"/>
    </source>
</evidence>
<name>A0A9W8B179_9FUNG</name>
<dbReference type="PROSITE" id="PS50192">
    <property type="entry name" value="T_SNARE"/>
    <property type="match status" value="1"/>
</dbReference>
<dbReference type="Pfam" id="PF05739">
    <property type="entry name" value="SNARE"/>
    <property type="match status" value="1"/>
</dbReference>
<dbReference type="PANTHER" id="PTHR12791">
    <property type="entry name" value="GOLGI SNARE BET1-RELATED"/>
    <property type="match status" value="1"/>
</dbReference>
<feature type="region of interest" description="Disordered" evidence="7">
    <location>
        <begin position="108"/>
        <end position="147"/>
    </location>
</feature>
<evidence type="ECO:0000256" key="7">
    <source>
        <dbReference type="SAM" id="MobiDB-lite"/>
    </source>
</evidence>
<feature type="domain" description="T-SNARE coiled-coil homology" evidence="9">
    <location>
        <begin position="159"/>
        <end position="221"/>
    </location>
</feature>
<evidence type="ECO:0000259" key="9">
    <source>
        <dbReference type="PROSITE" id="PS50192"/>
    </source>
</evidence>
<evidence type="ECO:0000313" key="11">
    <source>
        <dbReference type="Proteomes" id="UP001151582"/>
    </source>
</evidence>
<keyword evidence="2" id="KW-0813">Transport</keyword>
<keyword evidence="6" id="KW-0175">Coiled coil</keyword>
<organism evidence="10 11">
    <name type="scientific">Dimargaris verticillata</name>
    <dbReference type="NCBI Taxonomy" id="2761393"/>
    <lineage>
        <taxon>Eukaryota</taxon>
        <taxon>Fungi</taxon>
        <taxon>Fungi incertae sedis</taxon>
        <taxon>Zoopagomycota</taxon>
        <taxon>Kickxellomycotina</taxon>
        <taxon>Dimargaritomycetes</taxon>
        <taxon>Dimargaritales</taxon>
        <taxon>Dimargaritaceae</taxon>
        <taxon>Dimargaris</taxon>
    </lineage>
</organism>
<evidence type="ECO:0000256" key="3">
    <source>
        <dbReference type="ARBA" id="ARBA00022692"/>
    </source>
</evidence>
<dbReference type="Proteomes" id="UP001151582">
    <property type="component" value="Unassembled WGS sequence"/>
</dbReference>
<comment type="subcellular location">
    <subcellularLocation>
        <location evidence="1">Membrane</location>
        <topology evidence="1">Single-pass membrane protein</topology>
    </subcellularLocation>
</comment>
<dbReference type="GO" id="GO:0016020">
    <property type="term" value="C:membrane"/>
    <property type="evidence" value="ECO:0007669"/>
    <property type="project" value="UniProtKB-SubCell"/>
</dbReference>